<organism evidence="2 3">
    <name type="scientific">Paraburkholderia madseniana</name>
    <dbReference type="NCBI Taxonomy" id="2599607"/>
    <lineage>
        <taxon>Bacteria</taxon>
        <taxon>Pseudomonadati</taxon>
        <taxon>Pseudomonadota</taxon>
        <taxon>Betaproteobacteria</taxon>
        <taxon>Burkholderiales</taxon>
        <taxon>Burkholderiaceae</taxon>
        <taxon>Paraburkholderia</taxon>
    </lineage>
</organism>
<accession>A0A6N6WND1</accession>
<feature type="region of interest" description="Disordered" evidence="1">
    <location>
        <begin position="55"/>
        <end position="76"/>
    </location>
</feature>
<evidence type="ECO:0000313" key="3">
    <source>
        <dbReference type="Proteomes" id="UP000463700"/>
    </source>
</evidence>
<comment type="caution">
    <text evidence="2">The sequence shown here is derived from an EMBL/GenBank/DDBJ whole genome shotgun (WGS) entry which is preliminary data.</text>
</comment>
<dbReference type="AlphaFoldDB" id="A0A6N6WND1"/>
<proteinExistence type="predicted"/>
<reference evidence="2 3" key="1">
    <citation type="journal article" date="2020" name="Int. J. Syst. Evol. Microbiol.">
        <title>Paraburkholderia madseniana sp. nov., a phenolic acid-degrading bacterium isolated from acidic forest soil.</title>
        <authorList>
            <person name="Wilhelm R.C."/>
            <person name="Murphy S.J.L."/>
            <person name="Feriancek N.M."/>
            <person name="Karasz D.C."/>
            <person name="DeRito C.M."/>
            <person name="Newman J.D."/>
            <person name="Buckley D.H."/>
        </authorList>
    </citation>
    <scope>NUCLEOTIDE SEQUENCE [LARGE SCALE GENOMIC DNA]</scope>
    <source>
        <strain evidence="2 3">RP11</strain>
    </source>
</reference>
<protein>
    <submittedName>
        <fullName evidence="2">Uncharacterized protein</fullName>
    </submittedName>
</protein>
<dbReference type="EMBL" id="VOSW01000003">
    <property type="protein sequence ID" value="KAE8761559.1"/>
    <property type="molecule type" value="Genomic_DNA"/>
</dbReference>
<gene>
    <name evidence="2" type="ORF">FSO04_03025</name>
</gene>
<sequence length="76" mass="8594">MLIANVVALSAEETSYADKIDLGYGWRSAAEAPVDSYRAVARRAADDQMNQYLEKRCAEGHRKRAQTPDEYRSIKD</sequence>
<evidence type="ECO:0000313" key="2">
    <source>
        <dbReference type="EMBL" id="KAE8761559.1"/>
    </source>
</evidence>
<dbReference type="Proteomes" id="UP000463700">
    <property type="component" value="Unassembled WGS sequence"/>
</dbReference>
<evidence type="ECO:0000256" key="1">
    <source>
        <dbReference type="SAM" id="MobiDB-lite"/>
    </source>
</evidence>
<name>A0A6N6WND1_9BURK</name>
<dbReference type="RefSeq" id="WP_154558279.1">
    <property type="nucleotide sequence ID" value="NZ_VOSW01000003.1"/>
</dbReference>